<gene>
    <name evidence="1" type="ORF">BD01_1332</name>
</gene>
<sequence>MYELQRAVGRKWVMVYEPELTPDTLEHAINWALKTTRSREAPLSKFEWENIARETVNAYRVILQK</sequence>
<protein>
    <submittedName>
        <fullName evidence="1">Uncharacterized protein</fullName>
    </submittedName>
</protein>
<name>W8NUI8_9EURY</name>
<dbReference type="Proteomes" id="UP000019434">
    <property type="component" value="Chromosome"/>
</dbReference>
<accession>W8NUI8</accession>
<evidence type="ECO:0000313" key="2">
    <source>
        <dbReference type="Proteomes" id="UP000019434"/>
    </source>
</evidence>
<dbReference type="HOGENOM" id="CLU_2839558_0_0_2"/>
<evidence type="ECO:0000313" key="1">
    <source>
        <dbReference type="EMBL" id="AHL22943.1"/>
    </source>
</evidence>
<dbReference type="AlphaFoldDB" id="W8NUI8"/>
<organism evidence="1 2">
    <name type="scientific">Thermococcus nautili</name>
    <dbReference type="NCBI Taxonomy" id="195522"/>
    <lineage>
        <taxon>Archaea</taxon>
        <taxon>Methanobacteriati</taxon>
        <taxon>Methanobacteriota</taxon>
        <taxon>Thermococci</taxon>
        <taxon>Thermococcales</taxon>
        <taxon>Thermococcaceae</taxon>
        <taxon>Thermococcus</taxon>
    </lineage>
</organism>
<keyword evidence="2" id="KW-1185">Reference proteome</keyword>
<dbReference type="KEGG" id="tnu:BD01_1332"/>
<dbReference type="STRING" id="195522.BD01_1332"/>
<dbReference type="EMBL" id="CP007264">
    <property type="protein sequence ID" value="AHL22943.1"/>
    <property type="molecule type" value="Genomic_DNA"/>
</dbReference>
<proteinExistence type="predicted"/>
<reference evidence="1 2" key="1">
    <citation type="submission" date="2014-02" db="EMBL/GenBank/DDBJ databases">
        <title>Genome Sequence of an Hyperthermophilic Archaeon, Thermococcus nautili 30-1, producing viral vesicles.</title>
        <authorList>
            <person name="Oberto J."/>
            <person name="Gaudin M."/>
            <person name="Cossu M."/>
            <person name="Gorlas A."/>
            <person name="Slesarev A."/>
            <person name="Marguet E."/>
            <person name="Forterre P."/>
        </authorList>
    </citation>
    <scope>NUCLEOTIDE SEQUENCE [LARGE SCALE GENOMIC DNA]</scope>
    <source>
        <strain evidence="1 2">30-1</strain>
    </source>
</reference>